<sequence length="190" mass="21800">MEMEVDCLESSPQVLVESAPGSPDKSTKERMLDLLDKMELRVERLRQEAFRLEEEKDKVLTTLVSMRTSWADMLQNLQEEDRDDVLRYADRVTSRCLTVEVPLKIERDEVQEESLHVVNSMIDSLVMQLRADPAGSRKLCLSYLNACSSSVEQDVTDETFEATVLTCSVDDQKLIQKRLQGLLNYIDKHS</sequence>
<dbReference type="OrthoDB" id="6284251at2759"/>
<dbReference type="InterPro" id="IPR037689">
    <property type="entry name" value="BAG2"/>
</dbReference>
<dbReference type="GeneID" id="117642219"/>
<evidence type="ECO:0000313" key="3">
    <source>
        <dbReference type="Proteomes" id="UP000515158"/>
    </source>
</evidence>
<feature type="coiled-coil region" evidence="1">
    <location>
        <begin position="28"/>
        <end position="62"/>
    </location>
</feature>
<dbReference type="PANTHER" id="PTHR12334:SF6">
    <property type="entry name" value="BAG FAMILY MOLECULAR CHAPERONE REGULATOR 2"/>
    <property type="match status" value="1"/>
</dbReference>
<protein>
    <submittedName>
        <fullName evidence="4">BAG family molecular chaperone regulator 2-like</fullName>
    </submittedName>
</protein>
<dbReference type="Gene3D" id="1.20.58.890">
    <property type="match status" value="1"/>
</dbReference>
<dbReference type="GO" id="GO:0051087">
    <property type="term" value="F:protein-folding chaperone binding"/>
    <property type="evidence" value="ECO:0007669"/>
    <property type="project" value="InterPro"/>
</dbReference>
<accession>A0A6P8ZJW4</accession>
<dbReference type="InParanoid" id="A0A6P8ZJW4"/>
<keyword evidence="1" id="KW-0175">Coiled coil</keyword>
<dbReference type="Proteomes" id="UP000515158">
    <property type="component" value="Unplaced"/>
</dbReference>
<evidence type="ECO:0000313" key="4">
    <source>
        <dbReference type="RefSeq" id="XP_034236059.1"/>
    </source>
</evidence>
<proteinExistence type="predicted"/>
<gene>
    <name evidence="4" type="primary">LOC117642219</name>
</gene>
<organism evidence="4">
    <name type="scientific">Thrips palmi</name>
    <name type="common">Melon thrips</name>
    <dbReference type="NCBI Taxonomy" id="161013"/>
    <lineage>
        <taxon>Eukaryota</taxon>
        <taxon>Metazoa</taxon>
        <taxon>Ecdysozoa</taxon>
        <taxon>Arthropoda</taxon>
        <taxon>Hexapoda</taxon>
        <taxon>Insecta</taxon>
        <taxon>Pterygota</taxon>
        <taxon>Neoptera</taxon>
        <taxon>Paraneoptera</taxon>
        <taxon>Thysanoptera</taxon>
        <taxon>Terebrantia</taxon>
        <taxon>Thripoidea</taxon>
        <taxon>Thripidae</taxon>
        <taxon>Thrips</taxon>
    </lineage>
</organism>
<keyword evidence="3" id="KW-1185">Reference proteome</keyword>
<name>A0A6P8ZJW4_THRPL</name>
<dbReference type="FunCoup" id="A0A6P8ZJW4">
    <property type="interactions" value="363"/>
</dbReference>
<dbReference type="KEGG" id="tpal:117642219"/>
<dbReference type="RefSeq" id="XP_034236059.1">
    <property type="nucleotide sequence ID" value="XM_034380168.1"/>
</dbReference>
<evidence type="ECO:0000256" key="1">
    <source>
        <dbReference type="SAM" id="Coils"/>
    </source>
</evidence>
<evidence type="ECO:0000256" key="2">
    <source>
        <dbReference type="SAM" id="MobiDB-lite"/>
    </source>
</evidence>
<dbReference type="PANTHER" id="PTHR12334">
    <property type="entry name" value="BAG FAMILY MOLECULAR CHAPERONE REGULATOR 2"/>
    <property type="match status" value="1"/>
</dbReference>
<feature type="region of interest" description="Disordered" evidence="2">
    <location>
        <begin position="1"/>
        <end position="27"/>
    </location>
</feature>
<dbReference type="GO" id="GO:0050821">
    <property type="term" value="P:protein stabilization"/>
    <property type="evidence" value="ECO:0007669"/>
    <property type="project" value="TreeGrafter"/>
</dbReference>
<dbReference type="GO" id="GO:0000774">
    <property type="term" value="F:adenyl-nucleotide exchange factor activity"/>
    <property type="evidence" value="ECO:0007669"/>
    <property type="project" value="InterPro"/>
</dbReference>
<dbReference type="AlphaFoldDB" id="A0A6P8ZJW4"/>
<reference evidence="4" key="1">
    <citation type="submission" date="2025-08" db="UniProtKB">
        <authorList>
            <consortium name="RefSeq"/>
        </authorList>
    </citation>
    <scope>IDENTIFICATION</scope>
    <source>
        <tissue evidence="4">Total insect</tissue>
    </source>
</reference>